<sequence length="463" mass="53524">MCVSIQLDKKSKKPLYIQLYEALKEKILSGEYSYMQKLPSVRHLCKALNVNLSTVTKALNQLQLEGYIKAVAGSGYYVIYNEYQDKVIFEEEILSTPSSEFINLSSSKLPYSLYPIEQFKSSINSAIETFGPQIFDYIEPFKNPLKEYLVENYLKKFKVYTDISNVIIVSGAQQGIEITTKSLLKPGDTIFMENPSYLGAYHIFSNMHLNVIGIDIDQMEQIEDYVKKFSPKAFYIIPFSQNPTGISYTEEYKRYLCDIAEKYNFYLIEDDFLSDVVVEEGNFSIKAYDRHDRVFYIKSFSTLTMPALRIGFVVSPAEFADEVAYYKSTADISTSLFIQVCFADFLKNHFDLYIQKLKSYIQEKQKLFLDLIEKCDLASRLFTKSPKGIFVSFLLPQKISSAYIYNKLKAEKVFIQPHTCFYHKPNSINFFRVSFLNCSDVELQIGIEKIRDALKLILQKDGE</sequence>
<dbReference type="InterPro" id="IPR004839">
    <property type="entry name" value="Aminotransferase_I/II_large"/>
</dbReference>
<dbReference type="CDD" id="cd07377">
    <property type="entry name" value="WHTH_GntR"/>
    <property type="match status" value="1"/>
</dbReference>
<dbReference type="InterPro" id="IPR015422">
    <property type="entry name" value="PyrdxlP-dep_Trfase_small"/>
</dbReference>
<dbReference type="GO" id="GO:0008483">
    <property type="term" value="F:transaminase activity"/>
    <property type="evidence" value="ECO:0007669"/>
    <property type="project" value="UniProtKB-KW"/>
</dbReference>
<dbReference type="Gene3D" id="1.10.10.10">
    <property type="entry name" value="Winged helix-like DNA-binding domain superfamily/Winged helix DNA-binding domain"/>
    <property type="match status" value="1"/>
</dbReference>
<evidence type="ECO:0000259" key="6">
    <source>
        <dbReference type="PROSITE" id="PS50949"/>
    </source>
</evidence>
<protein>
    <submittedName>
        <fullName evidence="7">PLP-dependent aminotransferase family protein</fullName>
    </submittedName>
</protein>
<reference evidence="7 8" key="1">
    <citation type="submission" date="2018-12" db="EMBL/GenBank/DDBJ databases">
        <title>Genome sequence from the cellulolytic species, Caldicellulosiruptor changbaiensis.</title>
        <authorList>
            <person name="Blumer-Schuette S.E."/>
            <person name="Mendoza C."/>
        </authorList>
    </citation>
    <scope>NUCLEOTIDE SEQUENCE [LARGE SCALE GENOMIC DNA]</scope>
    <source>
        <strain evidence="7 8">CBS-Z</strain>
    </source>
</reference>
<dbReference type="InterPro" id="IPR036390">
    <property type="entry name" value="WH_DNA-bd_sf"/>
</dbReference>
<evidence type="ECO:0000256" key="2">
    <source>
        <dbReference type="ARBA" id="ARBA00022898"/>
    </source>
</evidence>
<evidence type="ECO:0000256" key="1">
    <source>
        <dbReference type="ARBA" id="ARBA00005384"/>
    </source>
</evidence>
<keyword evidence="7" id="KW-0032">Aminotransferase</keyword>
<organism evidence="7 8">
    <name type="scientific">Caldicellulosiruptor changbaiensis</name>
    <dbReference type="NCBI Taxonomy" id="1222016"/>
    <lineage>
        <taxon>Bacteria</taxon>
        <taxon>Bacillati</taxon>
        <taxon>Bacillota</taxon>
        <taxon>Bacillota incertae sedis</taxon>
        <taxon>Caldicellulosiruptorales</taxon>
        <taxon>Caldicellulosiruptoraceae</taxon>
        <taxon>Caldicellulosiruptor</taxon>
    </lineage>
</organism>
<dbReference type="Proteomes" id="UP000282930">
    <property type="component" value="Chromosome"/>
</dbReference>
<keyword evidence="7" id="KW-0808">Transferase</keyword>
<dbReference type="Gene3D" id="3.90.1150.10">
    <property type="entry name" value="Aspartate Aminotransferase, domain 1"/>
    <property type="match status" value="1"/>
</dbReference>
<dbReference type="PANTHER" id="PTHR46577:SF1">
    <property type="entry name" value="HTH-TYPE TRANSCRIPTIONAL REGULATORY PROTEIN GABR"/>
    <property type="match status" value="1"/>
</dbReference>
<dbReference type="GO" id="GO:0030170">
    <property type="term" value="F:pyridoxal phosphate binding"/>
    <property type="evidence" value="ECO:0007669"/>
    <property type="project" value="InterPro"/>
</dbReference>
<dbReference type="Pfam" id="PF00155">
    <property type="entry name" value="Aminotran_1_2"/>
    <property type="match status" value="1"/>
</dbReference>
<keyword evidence="5" id="KW-0804">Transcription</keyword>
<dbReference type="InterPro" id="IPR051446">
    <property type="entry name" value="HTH_trans_reg/aminotransferase"/>
</dbReference>
<dbReference type="GO" id="GO:0003700">
    <property type="term" value="F:DNA-binding transcription factor activity"/>
    <property type="evidence" value="ECO:0007669"/>
    <property type="project" value="InterPro"/>
</dbReference>
<dbReference type="PROSITE" id="PS50949">
    <property type="entry name" value="HTH_GNTR"/>
    <property type="match status" value="1"/>
</dbReference>
<keyword evidence="8" id="KW-1185">Reference proteome</keyword>
<dbReference type="SMART" id="SM00345">
    <property type="entry name" value="HTH_GNTR"/>
    <property type="match status" value="1"/>
</dbReference>
<dbReference type="SUPFAM" id="SSF46785">
    <property type="entry name" value="Winged helix' DNA-binding domain"/>
    <property type="match status" value="1"/>
</dbReference>
<dbReference type="PANTHER" id="PTHR46577">
    <property type="entry name" value="HTH-TYPE TRANSCRIPTIONAL REGULATORY PROTEIN GABR"/>
    <property type="match status" value="1"/>
</dbReference>
<keyword evidence="3" id="KW-0805">Transcription regulation</keyword>
<evidence type="ECO:0000313" key="7">
    <source>
        <dbReference type="EMBL" id="AZT90887.1"/>
    </source>
</evidence>
<dbReference type="AlphaFoldDB" id="A0A3T0D718"/>
<dbReference type="Pfam" id="PF00392">
    <property type="entry name" value="GntR"/>
    <property type="match status" value="1"/>
</dbReference>
<keyword evidence="4" id="KW-0238">DNA-binding</keyword>
<dbReference type="KEGG" id="ccha:ELD05_09670"/>
<dbReference type="InterPro" id="IPR036388">
    <property type="entry name" value="WH-like_DNA-bd_sf"/>
</dbReference>
<comment type="similarity">
    <text evidence="1">In the C-terminal section; belongs to the class-I pyridoxal-phosphate-dependent aminotransferase family.</text>
</comment>
<dbReference type="RefSeq" id="WP_127352266.1">
    <property type="nucleotide sequence ID" value="NZ_CP034791.1"/>
</dbReference>
<dbReference type="Gene3D" id="3.40.640.10">
    <property type="entry name" value="Type I PLP-dependent aspartate aminotransferase-like (Major domain)"/>
    <property type="match status" value="1"/>
</dbReference>
<dbReference type="InterPro" id="IPR000524">
    <property type="entry name" value="Tscrpt_reg_HTH_GntR"/>
</dbReference>
<feature type="domain" description="HTH gntR-type" evidence="6">
    <location>
        <begin position="13"/>
        <end position="81"/>
    </location>
</feature>
<dbReference type="CDD" id="cd00609">
    <property type="entry name" value="AAT_like"/>
    <property type="match status" value="1"/>
</dbReference>
<evidence type="ECO:0000256" key="4">
    <source>
        <dbReference type="ARBA" id="ARBA00023125"/>
    </source>
</evidence>
<keyword evidence="2" id="KW-0663">Pyridoxal phosphate</keyword>
<evidence type="ECO:0000256" key="3">
    <source>
        <dbReference type="ARBA" id="ARBA00023015"/>
    </source>
</evidence>
<dbReference type="InterPro" id="IPR015424">
    <property type="entry name" value="PyrdxlP-dep_Trfase"/>
</dbReference>
<dbReference type="GO" id="GO:0003677">
    <property type="term" value="F:DNA binding"/>
    <property type="evidence" value="ECO:0007669"/>
    <property type="project" value="UniProtKB-KW"/>
</dbReference>
<proteinExistence type="inferred from homology"/>
<evidence type="ECO:0000256" key="5">
    <source>
        <dbReference type="ARBA" id="ARBA00023163"/>
    </source>
</evidence>
<evidence type="ECO:0000313" key="8">
    <source>
        <dbReference type="Proteomes" id="UP000282930"/>
    </source>
</evidence>
<dbReference type="SUPFAM" id="SSF53383">
    <property type="entry name" value="PLP-dependent transferases"/>
    <property type="match status" value="1"/>
</dbReference>
<dbReference type="InterPro" id="IPR015421">
    <property type="entry name" value="PyrdxlP-dep_Trfase_major"/>
</dbReference>
<dbReference type="EMBL" id="CP034791">
    <property type="protein sequence ID" value="AZT90887.1"/>
    <property type="molecule type" value="Genomic_DNA"/>
</dbReference>
<accession>A0A3T0D718</accession>
<name>A0A3T0D718_9FIRM</name>
<gene>
    <name evidence="7" type="ORF">ELD05_09670</name>
</gene>